<dbReference type="Proteomes" id="UP000009145">
    <property type="component" value="Chromosome"/>
</dbReference>
<organism evidence="1 2">
    <name type="scientific">Methylophaga frappieri (strain ATCC BAA-2434 / DSM 25690 / JAM7)</name>
    <dbReference type="NCBI Taxonomy" id="754477"/>
    <lineage>
        <taxon>Bacteria</taxon>
        <taxon>Pseudomonadati</taxon>
        <taxon>Pseudomonadota</taxon>
        <taxon>Gammaproteobacteria</taxon>
        <taxon>Thiotrichales</taxon>
        <taxon>Piscirickettsiaceae</taxon>
        <taxon>Methylophaga</taxon>
    </lineage>
</organism>
<dbReference type="EMBL" id="CP003380">
    <property type="protein sequence ID" value="AFJ03437.1"/>
    <property type="molecule type" value="Genomic_DNA"/>
</dbReference>
<name>I1YKJ4_METFJ</name>
<evidence type="ECO:0000313" key="2">
    <source>
        <dbReference type="Proteomes" id="UP000009145"/>
    </source>
</evidence>
<dbReference type="PATRIC" id="fig|754477.3.peg.2270"/>
<protein>
    <submittedName>
        <fullName evidence="1">Uncharacterized protein</fullName>
    </submittedName>
</protein>
<keyword evidence="2" id="KW-1185">Reference proteome</keyword>
<gene>
    <name evidence="1" type="ordered locus">Q7C_2303</name>
</gene>
<sequence length="37" mass="4083">MAIRPNRMTAGQTAVPDAIIGLLITVNSVTNRFKKKR</sequence>
<evidence type="ECO:0000313" key="1">
    <source>
        <dbReference type="EMBL" id="AFJ03437.1"/>
    </source>
</evidence>
<proteinExistence type="predicted"/>
<dbReference type="AlphaFoldDB" id="I1YKJ4"/>
<reference evidence="1 2" key="1">
    <citation type="journal article" date="2012" name="J. Bacteriol.">
        <title>Complete genome sequences of Methylophaga sp. strain JAM1 and Methylophaga sp. strain JAM7.</title>
        <authorList>
            <person name="Villeneuve C."/>
            <person name="Martineau C."/>
            <person name="Mauffrey F."/>
            <person name="Villemur R."/>
        </authorList>
    </citation>
    <scope>NUCLEOTIDE SEQUENCE [LARGE SCALE GENOMIC DNA]</scope>
    <source>
        <strain evidence="1 2">JAM7</strain>
    </source>
</reference>
<accession>I1YKJ4</accession>
<dbReference type="KEGG" id="mec:Q7C_2303"/>
<dbReference type="HOGENOM" id="CLU_3345790_0_0_6"/>